<feature type="chain" id="PRO_5034964454" evidence="2">
    <location>
        <begin position="22"/>
        <end position="146"/>
    </location>
</feature>
<dbReference type="Proteomes" id="UP000623467">
    <property type="component" value="Unassembled WGS sequence"/>
</dbReference>
<proteinExistence type="predicted"/>
<dbReference type="EMBL" id="JACAZH010000042">
    <property type="protein sequence ID" value="KAF7335216.1"/>
    <property type="molecule type" value="Genomic_DNA"/>
</dbReference>
<feature type="region of interest" description="Disordered" evidence="1">
    <location>
        <begin position="63"/>
        <end position="123"/>
    </location>
</feature>
<gene>
    <name evidence="3" type="ORF">MSAN_02354900</name>
</gene>
<reference evidence="3" key="1">
    <citation type="submission" date="2020-05" db="EMBL/GenBank/DDBJ databases">
        <title>Mycena genomes resolve the evolution of fungal bioluminescence.</title>
        <authorList>
            <person name="Tsai I.J."/>
        </authorList>
    </citation>
    <scope>NUCLEOTIDE SEQUENCE</scope>
    <source>
        <strain evidence="3">160909Yilan</strain>
    </source>
</reference>
<organism evidence="3 4">
    <name type="scientific">Mycena sanguinolenta</name>
    <dbReference type="NCBI Taxonomy" id="230812"/>
    <lineage>
        <taxon>Eukaryota</taxon>
        <taxon>Fungi</taxon>
        <taxon>Dikarya</taxon>
        <taxon>Basidiomycota</taxon>
        <taxon>Agaricomycotina</taxon>
        <taxon>Agaricomycetes</taxon>
        <taxon>Agaricomycetidae</taxon>
        <taxon>Agaricales</taxon>
        <taxon>Marasmiineae</taxon>
        <taxon>Mycenaceae</taxon>
        <taxon>Mycena</taxon>
    </lineage>
</organism>
<dbReference type="OrthoDB" id="10583887at2759"/>
<feature type="signal peptide" evidence="2">
    <location>
        <begin position="1"/>
        <end position="21"/>
    </location>
</feature>
<evidence type="ECO:0000313" key="4">
    <source>
        <dbReference type="Proteomes" id="UP000623467"/>
    </source>
</evidence>
<evidence type="ECO:0000256" key="1">
    <source>
        <dbReference type="SAM" id="MobiDB-lite"/>
    </source>
</evidence>
<comment type="caution">
    <text evidence="3">The sequence shown here is derived from an EMBL/GenBank/DDBJ whole genome shotgun (WGS) entry which is preliminary data.</text>
</comment>
<evidence type="ECO:0000256" key="2">
    <source>
        <dbReference type="SAM" id="SignalP"/>
    </source>
</evidence>
<evidence type="ECO:0000313" key="3">
    <source>
        <dbReference type="EMBL" id="KAF7335216.1"/>
    </source>
</evidence>
<name>A0A8H7CG79_9AGAR</name>
<keyword evidence="4" id="KW-1185">Reference proteome</keyword>
<dbReference type="AlphaFoldDB" id="A0A8H7CG79"/>
<keyword evidence="2" id="KW-0732">Signal</keyword>
<sequence>MKSIPSTGALILLAATTGTIALPAPESVAPCPTYSAFARAISSPGPVINYFALAASKDASAAARGRWREKRDATTTLDNPNLHALDWSAPLPRLGEVPNSASSTSSNSDAADDSLHKSITPETAEPAKQIALATLEDYYQLVEQLY</sequence>
<feature type="compositionally biased region" description="Low complexity" evidence="1">
    <location>
        <begin position="99"/>
        <end position="109"/>
    </location>
</feature>
<accession>A0A8H7CG79</accession>
<protein>
    <submittedName>
        <fullName evidence="3">Uncharacterized protein</fullName>
    </submittedName>
</protein>